<gene>
    <name evidence="2" type="ORF">LVJ82_05970</name>
</gene>
<keyword evidence="1" id="KW-1133">Transmembrane helix</keyword>
<keyword evidence="1" id="KW-0472">Membrane</keyword>
<keyword evidence="3" id="KW-1185">Reference proteome</keyword>
<keyword evidence="1" id="KW-0812">Transmembrane</keyword>
<sequence>MENPYQTPKRKIPKHELTHLNSKQLWLKIIALVVLACLFLPALFYGLCFLILSTSGMNDSTFLIGGLLGLVVALLTGYGFMKLLRWRGDDKGDV</sequence>
<dbReference type="Proteomes" id="UP000832011">
    <property type="component" value="Chromosome"/>
</dbReference>
<reference evidence="2 3" key="1">
    <citation type="journal article" date="2022" name="Res Sq">
        <title>Evolution of multicellular longitudinally dividing oral cavity symbionts (Neisseriaceae).</title>
        <authorList>
            <person name="Nyongesa S."/>
            <person name="Weber P."/>
            <person name="Bernet E."/>
            <person name="Pullido F."/>
            <person name="Nieckarz M."/>
            <person name="Delaby M."/>
            <person name="Nieves C."/>
            <person name="Viehboeck T."/>
            <person name="Krause N."/>
            <person name="Rivera-Millot A."/>
            <person name="Nakamura A."/>
            <person name="Vischer N."/>
            <person name="VanNieuwenhze M."/>
            <person name="Brun Y."/>
            <person name="Cava F."/>
            <person name="Bulgheresi S."/>
            <person name="Veyrier F."/>
        </authorList>
    </citation>
    <scope>NUCLEOTIDE SEQUENCE [LARGE SCALE GENOMIC DNA]</scope>
    <source>
        <strain evidence="2 3">SN4</strain>
    </source>
</reference>
<proteinExistence type="predicted"/>
<accession>A0ABY4E417</accession>
<dbReference type="RefSeq" id="WP_058304847.1">
    <property type="nucleotide sequence ID" value="NZ_CABKVG010000005.1"/>
</dbReference>
<protein>
    <submittedName>
        <fullName evidence="2">Uncharacterized protein</fullName>
    </submittedName>
</protein>
<evidence type="ECO:0000256" key="1">
    <source>
        <dbReference type="SAM" id="Phobius"/>
    </source>
</evidence>
<name>A0ABY4E417_9NEIS</name>
<organism evidence="2 3">
    <name type="scientific">Vitreoscilla massiliensis</name>
    <dbReference type="NCBI Taxonomy" id="1689272"/>
    <lineage>
        <taxon>Bacteria</taxon>
        <taxon>Pseudomonadati</taxon>
        <taxon>Pseudomonadota</taxon>
        <taxon>Betaproteobacteria</taxon>
        <taxon>Neisseriales</taxon>
        <taxon>Neisseriaceae</taxon>
        <taxon>Vitreoscilla</taxon>
    </lineage>
</organism>
<evidence type="ECO:0000313" key="2">
    <source>
        <dbReference type="EMBL" id="UOO90519.1"/>
    </source>
</evidence>
<dbReference type="EMBL" id="CP091511">
    <property type="protein sequence ID" value="UOO90519.1"/>
    <property type="molecule type" value="Genomic_DNA"/>
</dbReference>
<feature type="transmembrane region" description="Helical" evidence="1">
    <location>
        <begin position="60"/>
        <end position="81"/>
    </location>
</feature>
<feature type="transmembrane region" description="Helical" evidence="1">
    <location>
        <begin position="29"/>
        <end position="54"/>
    </location>
</feature>
<evidence type="ECO:0000313" key="3">
    <source>
        <dbReference type="Proteomes" id="UP000832011"/>
    </source>
</evidence>